<reference evidence="7 8" key="1">
    <citation type="submission" date="2018-11" db="EMBL/GenBank/DDBJ databases">
        <authorList>
            <person name="Mardanov A.V."/>
            <person name="Ravin N.V."/>
            <person name="Dedysh S.N."/>
        </authorList>
    </citation>
    <scope>NUCLEOTIDE SEQUENCE [LARGE SCALE GENOMIC DNA]</scope>
    <source>
        <strain evidence="7 8">AF10</strain>
    </source>
</reference>
<dbReference type="SUPFAM" id="SSF103481">
    <property type="entry name" value="Multidrug resistance efflux transporter EmrE"/>
    <property type="match status" value="1"/>
</dbReference>
<dbReference type="Gene3D" id="1.10.3730.20">
    <property type="match status" value="1"/>
</dbReference>
<evidence type="ECO:0008006" key="9">
    <source>
        <dbReference type="Google" id="ProtNLM"/>
    </source>
</evidence>
<feature type="transmembrane region" description="Helical" evidence="6">
    <location>
        <begin position="54"/>
        <end position="72"/>
    </location>
</feature>
<keyword evidence="2" id="KW-1003">Cell membrane</keyword>
<proteinExistence type="predicted"/>
<dbReference type="Proteomes" id="UP000289437">
    <property type="component" value="Unassembled WGS sequence"/>
</dbReference>
<dbReference type="OrthoDB" id="120796at2"/>
<evidence type="ECO:0000256" key="1">
    <source>
        <dbReference type="ARBA" id="ARBA00004651"/>
    </source>
</evidence>
<dbReference type="InterPro" id="IPR000390">
    <property type="entry name" value="Small_drug/metabolite_transptr"/>
</dbReference>
<evidence type="ECO:0000313" key="8">
    <source>
        <dbReference type="Proteomes" id="UP000289437"/>
    </source>
</evidence>
<comment type="caution">
    <text evidence="7">The sequence shown here is derived from an EMBL/GenBank/DDBJ whole genome shotgun (WGS) entry which is preliminary data.</text>
</comment>
<feature type="transmembrane region" description="Helical" evidence="6">
    <location>
        <begin position="105"/>
        <end position="122"/>
    </location>
</feature>
<feature type="transmembrane region" description="Helical" evidence="6">
    <location>
        <begin position="79"/>
        <end position="99"/>
    </location>
</feature>
<keyword evidence="3 6" id="KW-0812">Transmembrane</keyword>
<dbReference type="EMBL" id="RDSM01000002">
    <property type="protein sequence ID" value="RXH55567.1"/>
    <property type="molecule type" value="Genomic_DNA"/>
</dbReference>
<evidence type="ECO:0000256" key="2">
    <source>
        <dbReference type="ARBA" id="ARBA00022475"/>
    </source>
</evidence>
<reference evidence="8" key="2">
    <citation type="submission" date="2019-02" db="EMBL/GenBank/DDBJ databases">
        <title>Granulicella sibirica sp. nov., a psychrotolerant acidobacterium isolated from an organic soil layer in forested tundra, West Siberia.</title>
        <authorList>
            <person name="Oshkin I.Y."/>
            <person name="Kulichevskaya I.S."/>
            <person name="Rijpstra W.I.C."/>
            <person name="Sinninghe Damste J.S."/>
            <person name="Rakitin A.L."/>
            <person name="Ravin N.V."/>
            <person name="Dedysh S.N."/>
        </authorList>
    </citation>
    <scope>NUCLEOTIDE SEQUENCE [LARGE SCALE GENOMIC DNA]</scope>
    <source>
        <strain evidence="8">AF10</strain>
    </source>
</reference>
<accession>A0A4Q0SXI6</accession>
<dbReference type="PANTHER" id="PTHR30561">
    <property type="entry name" value="SMR FAMILY PROTON-DEPENDENT DRUG EFFLUX TRANSPORTER SUGE"/>
    <property type="match status" value="1"/>
</dbReference>
<evidence type="ECO:0000256" key="3">
    <source>
        <dbReference type="ARBA" id="ARBA00022692"/>
    </source>
</evidence>
<comment type="subcellular location">
    <subcellularLocation>
        <location evidence="1">Cell membrane</location>
        <topology evidence="1">Multi-pass membrane protein</topology>
    </subcellularLocation>
</comment>
<dbReference type="GO" id="GO:0022857">
    <property type="term" value="F:transmembrane transporter activity"/>
    <property type="evidence" value="ECO:0007669"/>
    <property type="project" value="InterPro"/>
</dbReference>
<gene>
    <name evidence="7" type="ORF">GRAN_2424</name>
</gene>
<evidence type="ECO:0000256" key="5">
    <source>
        <dbReference type="ARBA" id="ARBA00023136"/>
    </source>
</evidence>
<dbReference type="AlphaFoldDB" id="A0A4Q0SXI6"/>
<evidence type="ECO:0000256" key="4">
    <source>
        <dbReference type="ARBA" id="ARBA00022989"/>
    </source>
</evidence>
<dbReference type="GO" id="GO:0005886">
    <property type="term" value="C:plasma membrane"/>
    <property type="evidence" value="ECO:0007669"/>
    <property type="project" value="UniProtKB-SubCell"/>
</dbReference>
<sequence length="137" mass="14565">MKHKLAPSQYGILLAVVLTASFGDALLSRGMAQVGPMDVHHLNALIPALANPNIVVGIFLLIGFFASYMTALSWADLTFVMPATAFGNVVIALISRFMLHEHLSLSRWFGILLLTSAVGFVANSPARTDLGDSGVAL</sequence>
<protein>
    <recommendedName>
        <fullName evidence="9">EamA domain-containing protein</fullName>
    </recommendedName>
</protein>
<evidence type="ECO:0000256" key="6">
    <source>
        <dbReference type="SAM" id="Phobius"/>
    </source>
</evidence>
<evidence type="ECO:0000313" key="7">
    <source>
        <dbReference type="EMBL" id="RXH55567.1"/>
    </source>
</evidence>
<dbReference type="RefSeq" id="WP_128913198.1">
    <property type="nucleotide sequence ID" value="NZ_RDSM01000002.1"/>
</dbReference>
<keyword evidence="4 6" id="KW-1133">Transmembrane helix</keyword>
<keyword evidence="5 6" id="KW-0472">Membrane</keyword>
<keyword evidence="8" id="KW-1185">Reference proteome</keyword>
<name>A0A4Q0SXI6_9BACT</name>
<organism evidence="7 8">
    <name type="scientific">Granulicella sibirica</name>
    <dbReference type="NCBI Taxonomy" id="2479048"/>
    <lineage>
        <taxon>Bacteria</taxon>
        <taxon>Pseudomonadati</taxon>
        <taxon>Acidobacteriota</taxon>
        <taxon>Terriglobia</taxon>
        <taxon>Terriglobales</taxon>
        <taxon>Acidobacteriaceae</taxon>
        <taxon>Granulicella</taxon>
    </lineage>
</organism>
<dbReference type="InterPro" id="IPR037185">
    <property type="entry name" value="EmrE-like"/>
</dbReference>
<dbReference type="PANTHER" id="PTHR30561:SF9">
    <property type="entry name" value="4-AMINO-4-DEOXY-L-ARABINOSE-PHOSPHOUNDECAPRENOL FLIPPASE SUBUNIT ARNF-RELATED"/>
    <property type="match status" value="1"/>
</dbReference>